<evidence type="ECO:0000313" key="8">
    <source>
        <dbReference type="EMBL" id="KAF2791610.1"/>
    </source>
</evidence>
<keyword evidence="9" id="KW-1185">Reference proteome</keyword>
<keyword evidence="5 6" id="KW-0408">Iron</keyword>
<gene>
    <name evidence="8" type="ORF">K505DRAFT_326745</name>
</gene>
<dbReference type="PANTHER" id="PTHR24304">
    <property type="entry name" value="CYTOCHROME P450 FAMILY 7"/>
    <property type="match status" value="1"/>
</dbReference>
<feature type="binding site" description="axial binding residue" evidence="6">
    <location>
        <position position="447"/>
    </location>
    <ligand>
        <name>heme</name>
        <dbReference type="ChEBI" id="CHEBI:30413"/>
    </ligand>
    <ligandPart>
        <name>Fe</name>
        <dbReference type="ChEBI" id="CHEBI:18248"/>
    </ligandPart>
</feature>
<evidence type="ECO:0000256" key="4">
    <source>
        <dbReference type="ARBA" id="ARBA00022723"/>
    </source>
</evidence>
<proteinExistence type="inferred from homology"/>
<keyword evidence="7" id="KW-1133">Transmembrane helix</keyword>
<dbReference type="GO" id="GO:0004497">
    <property type="term" value="F:monooxygenase activity"/>
    <property type="evidence" value="ECO:0007669"/>
    <property type="project" value="InterPro"/>
</dbReference>
<dbReference type="GO" id="GO:0016705">
    <property type="term" value="F:oxidoreductase activity, acting on paired donors, with incorporation or reduction of molecular oxygen"/>
    <property type="evidence" value="ECO:0007669"/>
    <property type="project" value="InterPro"/>
</dbReference>
<dbReference type="CDD" id="cd00302">
    <property type="entry name" value="cytochrome_P450"/>
    <property type="match status" value="1"/>
</dbReference>
<keyword evidence="7" id="KW-0812">Transmembrane</keyword>
<dbReference type="Pfam" id="PF00067">
    <property type="entry name" value="p450"/>
    <property type="match status" value="1"/>
</dbReference>
<accession>A0A6A6X525</accession>
<reference evidence="8" key="1">
    <citation type="journal article" date="2020" name="Stud. Mycol.">
        <title>101 Dothideomycetes genomes: a test case for predicting lifestyles and emergence of pathogens.</title>
        <authorList>
            <person name="Haridas S."/>
            <person name="Albert R."/>
            <person name="Binder M."/>
            <person name="Bloem J."/>
            <person name="Labutti K."/>
            <person name="Salamov A."/>
            <person name="Andreopoulos B."/>
            <person name="Baker S."/>
            <person name="Barry K."/>
            <person name="Bills G."/>
            <person name="Bluhm B."/>
            <person name="Cannon C."/>
            <person name="Castanera R."/>
            <person name="Culley D."/>
            <person name="Daum C."/>
            <person name="Ezra D."/>
            <person name="Gonzalez J."/>
            <person name="Henrissat B."/>
            <person name="Kuo A."/>
            <person name="Liang C."/>
            <person name="Lipzen A."/>
            <person name="Lutzoni F."/>
            <person name="Magnuson J."/>
            <person name="Mondo S."/>
            <person name="Nolan M."/>
            <person name="Ohm R."/>
            <person name="Pangilinan J."/>
            <person name="Park H.-J."/>
            <person name="Ramirez L."/>
            <person name="Alfaro M."/>
            <person name="Sun H."/>
            <person name="Tritt A."/>
            <person name="Yoshinaga Y."/>
            <person name="Zwiers L.-H."/>
            <person name="Turgeon B."/>
            <person name="Goodwin S."/>
            <person name="Spatafora J."/>
            <person name="Crous P."/>
            <person name="Grigoriev I."/>
        </authorList>
    </citation>
    <scope>NUCLEOTIDE SEQUENCE</scope>
    <source>
        <strain evidence="8">CBS 109.77</strain>
    </source>
</reference>
<evidence type="ECO:0000256" key="3">
    <source>
        <dbReference type="ARBA" id="ARBA00022617"/>
    </source>
</evidence>
<dbReference type="InterPro" id="IPR002403">
    <property type="entry name" value="Cyt_P450_E_grp-IV"/>
</dbReference>
<dbReference type="OrthoDB" id="1055148at2759"/>
<dbReference type="PRINTS" id="PR00465">
    <property type="entry name" value="EP450IV"/>
</dbReference>
<feature type="transmembrane region" description="Helical" evidence="7">
    <location>
        <begin position="283"/>
        <end position="306"/>
    </location>
</feature>
<evidence type="ECO:0000256" key="7">
    <source>
        <dbReference type="SAM" id="Phobius"/>
    </source>
</evidence>
<dbReference type="AlphaFoldDB" id="A0A6A6X525"/>
<evidence type="ECO:0000256" key="1">
    <source>
        <dbReference type="ARBA" id="ARBA00001971"/>
    </source>
</evidence>
<dbReference type="GO" id="GO:0020037">
    <property type="term" value="F:heme binding"/>
    <property type="evidence" value="ECO:0007669"/>
    <property type="project" value="InterPro"/>
</dbReference>
<name>A0A6A6X525_9PLEO</name>
<evidence type="ECO:0000256" key="2">
    <source>
        <dbReference type="ARBA" id="ARBA00010617"/>
    </source>
</evidence>
<dbReference type="InterPro" id="IPR050529">
    <property type="entry name" value="CYP450_sterol_14alpha_dmase"/>
</dbReference>
<dbReference type="SUPFAM" id="SSF48264">
    <property type="entry name" value="Cytochrome P450"/>
    <property type="match status" value="1"/>
</dbReference>
<sequence>MAILYSSERVTASPFLLLVGCVAVLFTAYVLVHTFFLRRLPSNAPPVVSGNLPLTGAWGFWNQRWDFFQYARSHSSTGNFSFHAGPNHIVGMSGDNARQLFFESRDLGFAEGYAVLFGQSPQVKAHDDGNPPPEEASNLFSRRLAYLLKNEQFRKKLPILKSDVQEAIEAIKNEPNGVTNPFESIYRIVFRLTIRMVGADDIANDPVLLEQTLKHFEMIDQSATATSVMFPKFPSPAVLKRTYAGARLYMMVEKIVKQRAESGEKHDDALQYMLDQGDRMFKIIEFIVGALFAGLLNSGINAAYVMCYLATNEEWLAKAREEVRSTAAKYATDLNAPLLHQLDDVPLEAWESEFPVVDLCLKDSIRLNLLGAAFRKNTSGKAIPTGKGNEVIPPNSFVTYAIGDVHLDPKIYPNPAKWDPSRYLPEKAEDKKTIHGFLGWGSGRHPCLGMRFAKLEQNIITAYFLASFDFTLQNEKGVILTEAPLVDLNGHSAMKPKIRQFLKVTPREK</sequence>
<dbReference type="GO" id="GO:0005506">
    <property type="term" value="F:iron ion binding"/>
    <property type="evidence" value="ECO:0007669"/>
    <property type="project" value="InterPro"/>
</dbReference>
<dbReference type="InterPro" id="IPR001128">
    <property type="entry name" value="Cyt_P450"/>
</dbReference>
<dbReference type="PANTHER" id="PTHR24304:SF2">
    <property type="entry name" value="24-HYDROXYCHOLESTEROL 7-ALPHA-HYDROXYLASE"/>
    <property type="match status" value="1"/>
</dbReference>
<feature type="transmembrane region" description="Helical" evidence="7">
    <location>
        <begin position="12"/>
        <end position="32"/>
    </location>
</feature>
<protein>
    <submittedName>
        <fullName evidence="8">Cytochrome P450</fullName>
    </submittedName>
</protein>
<evidence type="ECO:0000256" key="6">
    <source>
        <dbReference type="PIRSR" id="PIRSR602403-1"/>
    </source>
</evidence>
<dbReference type="EMBL" id="MU002011">
    <property type="protein sequence ID" value="KAF2791610.1"/>
    <property type="molecule type" value="Genomic_DNA"/>
</dbReference>
<keyword evidence="7" id="KW-0472">Membrane</keyword>
<keyword evidence="4 6" id="KW-0479">Metal-binding</keyword>
<dbReference type="Proteomes" id="UP000799757">
    <property type="component" value="Unassembled WGS sequence"/>
</dbReference>
<comment type="similarity">
    <text evidence="2">Belongs to the cytochrome P450 family.</text>
</comment>
<dbReference type="Gene3D" id="1.10.630.10">
    <property type="entry name" value="Cytochrome P450"/>
    <property type="match status" value="1"/>
</dbReference>
<dbReference type="InterPro" id="IPR036396">
    <property type="entry name" value="Cyt_P450_sf"/>
</dbReference>
<keyword evidence="3 6" id="KW-0349">Heme</keyword>
<organism evidence="8 9">
    <name type="scientific">Melanomma pulvis-pyrius CBS 109.77</name>
    <dbReference type="NCBI Taxonomy" id="1314802"/>
    <lineage>
        <taxon>Eukaryota</taxon>
        <taxon>Fungi</taxon>
        <taxon>Dikarya</taxon>
        <taxon>Ascomycota</taxon>
        <taxon>Pezizomycotina</taxon>
        <taxon>Dothideomycetes</taxon>
        <taxon>Pleosporomycetidae</taxon>
        <taxon>Pleosporales</taxon>
        <taxon>Melanommataceae</taxon>
        <taxon>Melanomma</taxon>
    </lineage>
</organism>
<comment type="cofactor">
    <cofactor evidence="1 6">
        <name>heme</name>
        <dbReference type="ChEBI" id="CHEBI:30413"/>
    </cofactor>
</comment>
<evidence type="ECO:0000256" key="5">
    <source>
        <dbReference type="ARBA" id="ARBA00023004"/>
    </source>
</evidence>
<evidence type="ECO:0000313" key="9">
    <source>
        <dbReference type="Proteomes" id="UP000799757"/>
    </source>
</evidence>